<dbReference type="InterPro" id="IPR012724">
    <property type="entry name" value="DnaJ"/>
</dbReference>
<evidence type="ECO:0000256" key="14">
    <source>
        <dbReference type="HAMAP-Rule" id="MF_01152"/>
    </source>
</evidence>
<organism evidence="18 19">
    <name type="scientific">Planctomicrobium piriforme</name>
    <dbReference type="NCBI Taxonomy" id="1576369"/>
    <lineage>
        <taxon>Bacteria</taxon>
        <taxon>Pseudomonadati</taxon>
        <taxon>Planctomycetota</taxon>
        <taxon>Planctomycetia</taxon>
        <taxon>Planctomycetales</taxon>
        <taxon>Planctomycetaceae</taxon>
        <taxon>Planctomicrobium</taxon>
    </lineage>
</organism>
<dbReference type="GO" id="GO:0031072">
    <property type="term" value="F:heat shock protein binding"/>
    <property type="evidence" value="ECO:0007669"/>
    <property type="project" value="InterPro"/>
</dbReference>
<dbReference type="GO" id="GO:0042026">
    <property type="term" value="P:protein refolding"/>
    <property type="evidence" value="ECO:0007669"/>
    <property type="project" value="TreeGrafter"/>
</dbReference>
<dbReference type="FunFam" id="2.10.230.10:FF:000002">
    <property type="entry name" value="Molecular chaperone DnaJ"/>
    <property type="match status" value="1"/>
</dbReference>
<evidence type="ECO:0000256" key="10">
    <source>
        <dbReference type="ARBA" id="ARBA00023186"/>
    </source>
</evidence>
<evidence type="ECO:0000256" key="12">
    <source>
        <dbReference type="ARBA" id="ARBA00061004"/>
    </source>
</evidence>
<evidence type="ECO:0000313" key="18">
    <source>
        <dbReference type="EMBL" id="SFI67736.1"/>
    </source>
</evidence>
<dbReference type="Pfam" id="PF01556">
    <property type="entry name" value="DnaJ_C"/>
    <property type="match status" value="1"/>
</dbReference>
<feature type="repeat" description="CXXCXGXG motif" evidence="14">
    <location>
        <begin position="188"/>
        <end position="195"/>
    </location>
</feature>
<evidence type="ECO:0000256" key="6">
    <source>
        <dbReference type="ARBA" id="ARBA00022737"/>
    </source>
</evidence>
<dbReference type="Gene3D" id="1.10.287.110">
    <property type="entry name" value="DnaJ domain"/>
    <property type="match status" value="1"/>
</dbReference>
<dbReference type="InterPro" id="IPR036869">
    <property type="entry name" value="J_dom_sf"/>
</dbReference>
<keyword evidence="6 14" id="KW-0677">Repeat</keyword>
<keyword evidence="5 14" id="KW-0479">Metal-binding</keyword>
<dbReference type="Proteomes" id="UP000199518">
    <property type="component" value="Unassembled WGS sequence"/>
</dbReference>
<feature type="domain" description="J" evidence="16">
    <location>
        <begin position="6"/>
        <end position="71"/>
    </location>
</feature>
<feature type="repeat" description="CXXCXGXG motif" evidence="14">
    <location>
        <begin position="202"/>
        <end position="209"/>
    </location>
</feature>
<evidence type="ECO:0000259" key="17">
    <source>
        <dbReference type="PROSITE" id="PS51188"/>
    </source>
</evidence>
<dbReference type="SUPFAM" id="SSF57938">
    <property type="entry name" value="DnaJ/Hsp40 cysteine-rich domain"/>
    <property type="match status" value="1"/>
</dbReference>
<feature type="binding site" evidence="14">
    <location>
        <position position="166"/>
    </location>
    <ligand>
        <name>Zn(2+)</name>
        <dbReference type="ChEBI" id="CHEBI:29105"/>
        <label>2</label>
    </ligand>
</feature>
<dbReference type="NCBIfam" id="TIGR02349">
    <property type="entry name" value="DnaJ_bact"/>
    <property type="match status" value="1"/>
</dbReference>
<dbReference type="PANTHER" id="PTHR43096:SF48">
    <property type="entry name" value="CHAPERONE PROTEIN DNAJ"/>
    <property type="match status" value="1"/>
</dbReference>
<evidence type="ECO:0000256" key="11">
    <source>
        <dbReference type="ARBA" id="ARBA00053423"/>
    </source>
</evidence>
<dbReference type="GO" id="GO:0009408">
    <property type="term" value="P:response to heat"/>
    <property type="evidence" value="ECO:0007669"/>
    <property type="project" value="InterPro"/>
</dbReference>
<reference evidence="19" key="1">
    <citation type="submission" date="2016-10" db="EMBL/GenBank/DDBJ databases">
        <authorList>
            <person name="Varghese N."/>
            <person name="Submissions S."/>
        </authorList>
    </citation>
    <scope>NUCLEOTIDE SEQUENCE [LARGE SCALE GENOMIC DNA]</scope>
    <source>
        <strain evidence="19">DSM 26348</strain>
    </source>
</reference>
<feature type="binding site" evidence="14">
    <location>
        <position position="205"/>
    </location>
    <ligand>
        <name>Zn(2+)</name>
        <dbReference type="ChEBI" id="CHEBI:29105"/>
        <label>1</label>
    </ligand>
</feature>
<evidence type="ECO:0000256" key="7">
    <source>
        <dbReference type="ARBA" id="ARBA00022771"/>
    </source>
</evidence>
<dbReference type="Pfam" id="PF00684">
    <property type="entry name" value="DnaJ_CXXCXGXG"/>
    <property type="match status" value="1"/>
</dbReference>
<dbReference type="InterPro" id="IPR001623">
    <property type="entry name" value="DnaJ_domain"/>
</dbReference>
<dbReference type="CDD" id="cd10747">
    <property type="entry name" value="DnaJ_C"/>
    <property type="match status" value="1"/>
</dbReference>
<feature type="binding site" evidence="14">
    <location>
        <position position="191"/>
    </location>
    <ligand>
        <name>Zn(2+)</name>
        <dbReference type="ChEBI" id="CHEBI:29105"/>
        <label>2</label>
    </ligand>
</feature>
<dbReference type="HAMAP" id="MF_01152">
    <property type="entry name" value="DnaJ"/>
    <property type="match status" value="1"/>
</dbReference>
<feature type="repeat" description="CXXCXGXG motif" evidence="14">
    <location>
        <begin position="166"/>
        <end position="173"/>
    </location>
</feature>
<accession>A0A1I3K5M6</accession>
<keyword evidence="10 14" id="KW-0143">Chaperone</keyword>
<feature type="binding site" evidence="14">
    <location>
        <position position="188"/>
    </location>
    <ligand>
        <name>Zn(2+)</name>
        <dbReference type="ChEBI" id="CHEBI:29105"/>
        <label>2</label>
    </ligand>
</feature>
<dbReference type="PROSITE" id="PS50076">
    <property type="entry name" value="DNAJ_2"/>
    <property type="match status" value="1"/>
</dbReference>
<dbReference type="RefSeq" id="WP_092051712.1">
    <property type="nucleotide sequence ID" value="NZ_FOQD01000011.1"/>
</dbReference>
<evidence type="ECO:0000256" key="9">
    <source>
        <dbReference type="ARBA" id="ARBA00023016"/>
    </source>
</evidence>
<evidence type="ECO:0000256" key="8">
    <source>
        <dbReference type="ARBA" id="ARBA00022833"/>
    </source>
</evidence>
<dbReference type="GO" id="GO:0006260">
    <property type="term" value="P:DNA replication"/>
    <property type="evidence" value="ECO:0007669"/>
    <property type="project" value="UniProtKB-KW"/>
</dbReference>
<comment type="subcellular location">
    <subcellularLocation>
        <location evidence="1 14">Cytoplasm</location>
    </subcellularLocation>
</comment>
<dbReference type="SMART" id="SM00271">
    <property type="entry name" value="DnaJ"/>
    <property type="match status" value="1"/>
</dbReference>
<keyword evidence="9 14" id="KW-0346">Stress response</keyword>
<keyword evidence="7 14" id="KW-0863">Zinc-finger</keyword>
<evidence type="ECO:0000256" key="3">
    <source>
        <dbReference type="ARBA" id="ARBA00022490"/>
    </source>
</evidence>
<dbReference type="InterPro" id="IPR001305">
    <property type="entry name" value="HSP_DnaJ_Cys-rich_dom"/>
</dbReference>
<dbReference type="OrthoDB" id="9779889at2"/>
<dbReference type="STRING" id="1576369.SAMN05421753_111124"/>
<evidence type="ECO:0000259" key="16">
    <source>
        <dbReference type="PROSITE" id="PS50076"/>
    </source>
</evidence>
<proteinExistence type="inferred from homology"/>
<feature type="binding site" evidence="14">
    <location>
        <position position="149"/>
    </location>
    <ligand>
        <name>Zn(2+)</name>
        <dbReference type="ChEBI" id="CHEBI:29105"/>
        <label>1</label>
    </ligand>
</feature>
<dbReference type="SUPFAM" id="SSF49493">
    <property type="entry name" value="HSP40/DnaJ peptide-binding domain"/>
    <property type="match status" value="2"/>
</dbReference>
<keyword evidence="19" id="KW-1185">Reference proteome</keyword>
<dbReference type="AlphaFoldDB" id="A0A1I3K5M6"/>
<keyword evidence="8 14" id="KW-0862">Zinc</keyword>
<dbReference type="FunFam" id="1.10.287.110:FF:000034">
    <property type="entry name" value="Chaperone protein DnaJ"/>
    <property type="match status" value="1"/>
</dbReference>
<feature type="repeat" description="CXXCXGXG motif" evidence="14">
    <location>
        <begin position="149"/>
        <end position="156"/>
    </location>
</feature>
<dbReference type="SUPFAM" id="SSF46565">
    <property type="entry name" value="Chaperone J-domain"/>
    <property type="match status" value="1"/>
</dbReference>
<comment type="similarity">
    <text evidence="12 14">Belongs to the DnaJ family.</text>
</comment>
<dbReference type="NCBIfam" id="NF008035">
    <property type="entry name" value="PRK10767.1"/>
    <property type="match status" value="1"/>
</dbReference>
<keyword evidence="4 14" id="KW-0235">DNA replication</keyword>
<evidence type="ECO:0000256" key="5">
    <source>
        <dbReference type="ARBA" id="ARBA00022723"/>
    </source>
</evidence>
<dbReference type="GO" id="GO:0005524">
    <property type="term" value="F:ATP binding"/>
    <property type="evidence" value="ECO:0007669"/>
    <property type="project" value="InterPro"/>
</dbReference>
<dbReference type="PANTHER" id="PTHR43096">
    <property type="entry name" value="DNAJ HOMOLOG 1, MITOCHONDRIAL-RELATED"/>
    <property type="match status" value="1"/>
</dbReference>
<keyword evidence="3 14" id="KW-0963">Cytoplasm</keyword>
<comment type="domain">
    <text evidence="14">The J domain is necessary and sufficient to stimulate DnaK ATPase activity. Zinc center 1 plays an important role in the autonomous, DnaK-independent chaperone activity of DnaJ. Zinc center 2 is essential for interaction with DnaK and for DnaJ activity.</text>
</comment>
<dbReference type="Gene3D" id="2.10.230.10">
    <property type="entry name" value="Heat shock protein DnaJ, cysteine-rich domain"/>
    <property type="match status" value="1"/>
</dbReference>
<dbReference type="PRINTS" id="PR00625">
    <property type="entry name" value="JDOMAIN"/>
</dbReference>
<evidence type="ECO:0000256" key="13">
    <source>
        <dbReference type="ARBA" id="ARBA00067609"/>
    </source>
</evidence>
<feature type="binding site" evidence="14">
    <location>
        <position position="169"/>
    </location>
    <ligand>
        <name>Zn(2+)</name>
        <dbReference type="ChEBI" id="CHEBI:29105"/>
        <label>2</label>
    </ligand>
</feature>
<dbReference type="GO" id="GO:0005737">
    <property type="term" value="C:cytoplasm"/>
    <property type="evidence" value="ECO:0007669"/>
    <property type="project" value="UniProtKB-SubCell"/>
</dbReference>
<dbReference type="EMBL" id="FOQD01000011">
    <property type="protein sequence ID" value="SFI67736.1"/>
    <property type="molecule type" value="Genomic_DNA"/>
</dbReference>
<feature type="zinc finger region" description="CR-type" evidence="15">
    <location>
        <begin position="136"/>
        <end position="214"/>
    </location>
</feature>
<comment type="cofactor">
    <cofactor evidence="14">
        <name>Zn(2+)</name>
        <dbReference type="ChEBI" id="CHEBI:29105"/>
    </cofactor>
    <text evidence="14">Binds 2 Zn(2+) ions per monomer.</text>
</comment>
<evidence type="ECO:0000256" key="4">
    <source>
        <dbReference type="ARBA" id="ARBA00022705"/>
    </source>
</evidence>
<dbReference type="Pfam" id="PF00226">
    <property type="entry name" value="DnaJ"/>
    <property type="match status" value="1"/>
</dbReference>
<name>A0A1I3K5M6_9PLAN</name>
<protein>
    <recommendedName>
        <fullName evidence="13 14">Chaperone protein DnaJ</fullName>
    </recommendedName>
</protein>
<feature type="domain" description="CR-type" evidence="17">
    <location>
        <begin position="136"/>
        <end position="214"/>
    </location>
</feature>
<gene>
    <name evidence="14" type="primary">dnaJ</name>
    <name evidence="18" type="ORF">SAMN05421753_111124</name>
</gene>
<evidence type="ECO:0000256" key="2">
    <source>
        <dbReference type="ARBA" id="ARBA00011738"/>
    </source>
</evidence>
<feature type="binding site" evidence="14">
    <location>
        <position position="152"/>
    </location>
    <ligand>
        <name>Zn(2+)</name>
        <dbReference type="ChEBI" id="CHEBI:29105"/>
        <label>1</label>
    </ligand>
</feature>
<dbReference type="InterPro" id="IPR008971">
    <property type="entry name" value="HSP40/DnaJ_pept-bd"/>
</dbReference>
<dbReference type="GO" id="GO:0051082">
    <property type="term" value="F:unfolded protein binding"/>
    <property type="evidence" value="ECO:0007669"/>
    <property type="project" value="UniProtKB-UniRule"/>
</dbReference>
<dbReference type="InterPro" id="IPR036410">
    <property type="entry name" value="HSP_DnaJ_Cys-rich_dom_sf"/>
</dbReference>
<evidence type="ECO:0000256" key="15">
    <source>
        <dbReference type="PROSITE-ProRule" id="PRU00546"/>
    </source>
</evidence>
<evidence type="ECO:0000313" key="19">
    <source>
        <dbReference type="Proteomes" id="UP000199518"/>
    </source>
</evidence>
<dbReference type="GO" id="GO:0008270">
    <property type="term" value="F:zinc ion binding"/>
    <property type="evidence" value="ECO:0007669"/>
    <property type="project" value="UniProtKB-UniRule"/>
</dbReference>
<dbReference type="Gene3D" id="2.60.260.20">
    <property type="entry name" value="Urease metallochaperone UreE, N-terminal domain"/>
    <property type="match status" value="2"/>
</dbReference>
<feature type="binding site" evidence="14">
    <location>
        <position position="202"/>
    </location>
    <ligand>
        <name>Zn(2+)</name>
        <dbReference type="ChEBI" id="CHEBI:29105"/>
        <label>1</label>
    </ligand>
</feature>
<dbReference type="InterPro" id="IPR002939">
    <property type="entry name" value="DnaJ_C"/>
</dbReference>
<sequence length="387" mass="41744">MASKRDYYEVLSVTKTATSEEIKKSYKKLVIKYHPDKNPGDEEAIVMFKECAEAYEVLSDPNKRSRYDQFGHAGVNAGARGGGAGGFQDISDVFDAFGDLFEGFGLGGRPGRRGGAARGPDLQVSVTLDLREAATGCKKEVTVHRHKACGTCSGSGAKPGSKPEVCEYCGGHGQVVQAQGFFRVQTTCPACRGSGKVIRSKCEDCQGSGLQGELVKRVVTIPAGIDHGQSLCLRGEGEAGPNGGPSGDLYIEVRVNEHSIFHREGPHLLCRVPISYSQAALGATIEIPLLIGKEELKIPAGTQPGEMFRIRGKGMPDPRGRDVGDLHVEIQVMVPKKLGDDHEQLLRKLAEFEKVDVHPHQKSWLKKIKDFVTGGSGDDGEDDDDEK</sequence>
<evidence type="ECO:0000256" key="1">
    <source>
        <dbReference type="ARBA" id="ARBA00004496"/>
    </source>
</evidence>
<dbReference type="FunFam" id="2.60.260.20:FF:000004">
    <property type="entry name" value="Molecular chaperone DnaJ"/>
    <property type="match status" value="1"/>
</dbReference>
<comment type="function">
    <text evidence="11 14">Participates actively in the response to hyperosmotic and heat shock by preventing the aggregation of stress-denatured proteins and by disaggregating proteins, also in an autonomous, DnaK-independent fashion. Unfolded proteins bind initially to DnaJ; upon interaction with the DnaJ-bound protein, DnaK hydrolyzes its bound ATP, resulting in the formation of a stable complex. GrpE releases ADP from DnaK; ATP binding to DnaK triggers the release of the substrate protein, thus completing the reaction cycle. Several rounds of ATP-dependent interactions between DnaJ, DnaK and GrpE are required for fully efficient folding. Also involved, together with DnaK and GrpE, in the DNA replication of plasmids through activation of initiation proteins.</text>
</comment>
<dbReference type="PROSITE" id="PS51188">
    <property type="entry name" value="ZF_CR"/>
    <property type="match status" value="1"/>
</dbReference>
<dbReference type="CDD" id="cd06257">
    <property type="entry name" value="DnaJ"/>
    <property type="match status" value="1"/>
</dbReference>
<comment type="subunit">
    <text evidence="2 14">Homodimer.</text>
</comment>